<name>A0A9P0GZQ1_NEZVI</name>
<gene>
    <name evidence="1" type="ORF">NEZAVI_LOCUS4288</name>
</gene>
<accession>A0A9P0GZQ1</accession>
<keyword evidence="2" id="KW-1185">Reference proteome</keyword>
<reference evidence="1" key="1">
    <citation type="submission" date="2022-01" db="EMBL/GenBank/DDBJ databases">
        <authorList>
            <person name="King R."/>
        </authorList>
    </citation>
    <scope>NUCLEOTIDE SEQUENCE</scope>
</reference>
<organism evidence="1 2">
    <name type="scientific">Nezara viridula</name>
    <name type="common">Southern green stink bug</name>
    <name type="synonym">Cimex viridulus</name>
    <dbReference type="NCBI Taxonomy" id="85310"/>
    <lineage>
        <taxon>Eukaryota</taxon>
        <taxon>Metazoa</taxon>
        <taxon>Ecdysozoa</taxon>
        <taxon>Arthropoda</taxon>
        <taxon>Hexapoda</taxon>
        <taxon>Insecta</taxon>
        <taxon>Pterygota</taxon>
        <taxon>Neoptera</taxon>
        <taxon>Paraneoptera</taxon>
        <taxon>Hemiptera</taxon>
        <taxon>Heteroptera</taxon>
        <taxon>Panheteroptera</taxon>
        <taxon>Pentatomomorpha</taxon>
        <taxon>Pentatomoidea</taxon>
        <taxon>Pentatomidae</taxon>
        <taxon>Pentatominae</taxon>
        <taxon>Nezara</taxon>
    </lineage>
</organism>
<dbReference type="Proteomes" id="UP001152798">
    <property type="component" value="Chromosome 2"/>
</dbReference>
<evidence type="ECO:0000313" key="1">
    <source>
        <dbReference type="EMBL" id="CAH1393659.1"/>
    </source>
</evidence>
<protein>
    <submittedName>
        <fullName evidence="1">Uncharacterized protein</fullName>
    </submittedName>
</protein>
<sequence length="77" mass="8987">MILFMISLSTLSKRHLRTAVQPQKLALPKERRNPYLLHQMKRTILQYHVRCLPSMNSRKTMVILEADLQPVSLSCLV</sequence>
<dbReference type="AlphaFoldDB" id="A0A9P0GZQ1"/>
<dbReference type="EMBL" id="OV725078">
    <property type="protein sequence ID" value="CAH1393659.1"/>
    <property type="molecule type" value="Genomic_DNA"/>
</dbReference>
<evidence type="ECO:0000313" key="2">
    <source>
        <dbReference type="Proteomes" id="UP001152798"/>
    </source>
</evidence>
<proteinExistence type="predicted"/>